<organism evidence="3 4">
    <name type="scientific">Candidatus Dojkabacteria bacterium</name>
    <dbReference type="NCBI Taxonomy" id="2099670"/>
    <lineage>
        <taxon>Bacteria</taxon>
        <taxon>Candidatus Dojkabacteria</taxon>
    </lineage>
</organism>
<keyword evidence="1" id="KW-0630">Potassium</keyword>
<evidence type="ECO:0000256" key="1">
    <source>
        <dbReference type="HAMAP-Rule" id="MF_01966"/>
    </source>
</evidence>
<dbReference type="PANTHER" id="PTHR13612">
    <property type="entry name" value="ENHANCER OF MRNA-DECAPPING PROTEIN 3"/>
    <property type="match status" value="1"/>
</dbReference>
<dbReference type="GO" id="GO:0003729">
    <property type="term" value="F:mRNA binding"/>
    <property type="evidence" value="ECO:0007669"/>
    <property type="project" value="TreeGrafter"/>
</dbReference>
<feature type="binding site" evidence="1">
    <location>
        <begin position="145"/>
        <end position="151"/>
    </location>
    <ligand>
        <name>(6S)-NADPHX</name>
        <dbReference type="ChEBI" id="CHEBI:64076"/>
    </ligand>
</feature>
<dbReference type="GO" id="GO:0000166">
    <property type="term" value="F:nucleotide binding"/>
    <property type="evidence" value="ECO:0007669"/>
    <property type="project" value="UniProtKB-KW"/>
</dbReference>
<keyword evidence="1" id="KW-0520">NAD</keyword>
<dbReference type="GO" id="GO:0033962">
    <property type="term" value="P:P-body assembly"/>
    <property type="evidence" value="ECO:0007669"/>
    <property type="project" value="TreeGrafter"/>
</dbReference>
<dbReference type="NCBIfam" id="TIGR00197">
    <property type="entry name" value="yjeF_nterm"/>
    <property type="match status" value="1"/>
</dbReference>
<feature type="binding site" evidence="1">
    <location>
        <position position="174"/>
    </location>
    <ligand>
        <name>(6S)-NADPHX</name>
        <dbReference type="ChEBI" id="CHEBI:64076"/>
    </ligand>
</feature>
<comment type="caution">
    <text evidence="3">The sequence shown here is derived from an EMBL/GenBank/DDBJ whole genome shotgun (WGS) entry which is preliminary data.</text>
</comment>
<keyword evidence="1 3" id="KW-0413">Isomerase</keyword>
<dbReference type="PANTHER" id="PTHR13612:SF0">
    <property type="entry name" value="ENHANCER OF MRNA-DECAPPING PROTEIN 3"/>
    <property type="match status" value="1"/>
</dbReference>
<dbReference type="GO" id="GO:0031087">
    <property type="term" value="P:deadenylation-independent decapping of nuclear-transcribed mRNA"/>
    <property type="evidence" value="ECO:0007669"/>
    <property type="project" value="TreeGrafter"/>
</dbReference>
<comment type="similarity">
    <text evidence="1">Belongs to the NnrE/AIBP family.</text>
</comment>
<sequence>MKIGYVNRSDIPAISVSQMKKIDRLMLEQIGVNIEMMMENAGRSLAEIARFMLDRSILNKNILIFAGKGNNGGGALAAARHLLDQGAKIDVYLSTELEKLNPATLKQAEILQKSGKNLEDFENGNLNEILRNISKADLIIDGLIGYGLNGDPKEPISDFIDFINNSKAKVLANDIPSGLNGDLGVAYDPCIKADATLTLALPKRGLYRSTADKYVGDLFVSSLTVPYNVYQHLGLELPIFYDLSEIVQILKS</sequence>
<dbReference type="AlphaFoldDB" id="A0A955L486"/>
<reference evidence="3" key="2">
    <citation type="journal article" date="2021" name="Microbiome">
        <title>Successional dynamics and alternative stable states in a saline activated sludge microbial community over 9 years.</title>
        <authorList>
            <person name="Wang Y."/>
            <person name="Ye J."/>
            <person name="Ju F."/>
            <person name="Liu L."/>
            <person name="Boyd J.A."/>
            <person name="Deng Y."/>
            <person name="Parks D.H."/>
            <person name="Jiang X."/>
            <person name="Yin X."/>
            <person name="Woodcroft B.J."/>
            <person name="Tyson G.W."/>
            <person name="Hugenholtz P."/>
            <person name="Polz M.F."/>
            <person name="Zhang T."/>
        </authorList>
    </citation>
    <scope>NUCLEOTIDE SEQUENCE</scope>
    <source>
        <strain evidence="3">HKST-UBA14</strain>
    </source>
</reference>
<gene>
    <name evidence="1" type="primary">nnrE</name>
    <name evidence="3" type="ORF">KC909_00020</name>
</gene>
<evidence type="ECO:0000313" key="4">
    <source>
        <dbReference type="Proteomes" id="UP000783287"/>
    </source>
</evidence>
<reference evidence="3" key="1">
    <citation type="submission" date="2020-04" db="EMBL/GenBank/DDBJ databases">
        <authorList>
            <person name="Zhang T."/>
        </authorList>
    </citation>
    <scope>NUCLEOTIDE SEQUENCE</scope>
    <source>
        <strain evidence="3">HKST-UBA14</strain>
    </source>
</reference>
<feature type="domain" description="YjeF N-terminal" evidence="2">
    <location>
        <begin position="19"/>
        <end position="231"/>
    </location>
</feature>
<feature type="binding site" evidence="1">
    <location>
        <position position="71"/>
    </location>
    <ligand>
        <name>K(+)</name>
        <dbReference type="ChEBI" id="CHEBI:29103"/>
    </ligand>
</feature>
<dbReference type="InterPro" id="IPR036652">
    <property type="entry name" value="YjeF_N_dom_sf"/>
</dbReference>
<comment type="caution">
    <text evidence="1">Lacks conserved residue(s) required for the propagation of feature annotation.</text>
</comment>
<dbReference type="HAMAP" id="MF_01966">
    <property type="entry name" value="NADHX_epimerase"/>
    <property type="match status" value="1"/>
</dbReference>
<dbReference type="Proteomes" id="UP000783287">
    <property type="component" value="Unassembled WGS sequence"/>
</dbReference>
<evidence type="ECO:0000313" key="3">
    <source>
        <dbReference type="EMBL" id="MCA9382729.1"/>
    </source>
</evidence>
<dbReference type="GO" id="GO:0046872">
    <property type="term" value="F:metal ion binding"/>
    <property type="evidence" value="ECO:0007669"/>
    <property type="project" value="UniProtKB-KW"/>
</dbReference>
<protein>
    <recommendedName>
        <fullName evidence="1">NAD(P)H-hydrate epimerase</fullName>
        <ecNumber evidence="1">5.1.99.6</ecNumber>
    </recommendedName>
    <alternativeName>
        <fullName evidence="1">NAD(P)HX epimerase</fullName>
    </alternativeName>
</protein>
<accession>A0A955L486</accession>
<comment type="function">
    <text evidence="1">Catalyzes the epimerization of the S- and R-forms of NAD(P)HX, a damaged form of NAD(P)H that is a result of enzymatic or heat-dependent hydration. This is a prerequisite for the S-specific NAD(P)H-hydrate dehydratase to allow the repair of both epimers of NAD(P)HX.</text>
</comment>
<comment type="catalytic activity">
    <reaction evidence="1">
        <text>(6R)-NADHX = (6S)-NADHX</text>
        <dbReference type="Rhea" id="RHEA:32215"/>
        <dbReference type="ChEBI" id="CHEBI:64074"/>
        <dbReference type="ChEBI" id="CHEBI:64075"/>
        <dbReference type="EC" id="5.1.99.6"/>
    </reaction>
</comment>
<keyword evidence="1" id="KW-0521">NADP</keyword>
<dbReference type="Pfam" id="PF03853">
    <property type="entry name" value="YjeF_N"/>
    <property type="match status" value="1"/>
</dbReference>
<dbReference type="EC" id="5.1.99.6" evidence="1"/>
<dbReference type="InterPro" id="IPR004443">
    <property type="entry name" value="YjeF_N_dom"/>
</dbReference>
<dbReference type="GO" id="GO:0052856">
    <property type="term" value="F:NAD(P)HX epimerase activity"/>
    <property type="evidence" value="ECO:0007669"/>
    <property type="project" value="UniProtKB-UniRule"/>
</dbReference>
<dbReference type="Gene3D" id="3.40.50.10260">
    <property type="entry name" value="YjeF N-terminal domain"/>
    <property type="match status" value="1"/>
</dbReference>
<comment type="catalytic activity">
    <reaction evidence="1">
        <text>(6R)-NADPHX = (6S)-NADPHX</text>
        <dbReference type="Rhea" id="RHEA:32227"/>
        <dbReference type="ChEBI" id="CHEBI:64076"/>
        <dbReference type="ChEBI" id="CHEBI:64077"/>
        <dbReference type="EC" id="5.1.99.6"/>
    </reaction>
</comment>
<dbReference type="GO" id="GO:0000932">
    <property type="term" value="C:P-body"/>
    <property type="evidence" value="ECO:0007669"/>
    <property type="project" value="TreeGrafter"/>
</dbReference>
<evidence type="ECO:0000259" key="2">
    <source>
        <dbReference type="PROSITE" id="PS51385"/>
    </source>
</evidence>
<dbReference type="SUPFAM" id="SSF64153">
    <property type="entry name" value="YjeF N-terminal domain-like"/>
    <property type="match status" value="1"/>
</dbReference>
<keyword evidence="1" id="KW-0479">Metal-binding</keyword>
<name>A0A955L486_9BACT</name>
<dbReference type="PROSITE" id="PS51385">
    <property type="entry name" value="YJEF_N"/>
    <property type="match status" value="1"/>
</dbReference>
<proteinExistence type="inferred from homology"/>
<feature type="binding site" evidence="1">
    <location>
        <begin position="70"/>
        <end position="74"/>
    </location>
    <ligand>
        <name>(6S)-NADPHX</name>
        <dbReference type="ChEBI" id="CHEBI:64076"/>
    </ligand>
</feature>
<feature type="binding site" evidence="1">
    <location>
        <position position="177"/>
    </location>
    <ligand>
        <name>K(+)</name>
        <dbReference type="ChEBI" id="CHEBI:29103"/>
    </ligand>
</feature>
<keyword evidence="1" id="KW-0547">Nucleotide-binding</keyword>
<feature type="binding site" evidence="1">
    <location>
        <position position="141"/>
    </location>
    <ligand>
        <name>K(+)</name>
        <dbReference type="ChEBI" id="CHEBI:29103"/>
    </ligand>
</feature>
<dbReference type="EMBL" id="JAGQLK010000001">
    <property type="protein sequence ID" value="MCA9382729.1"/>
    <property type="molecule type" value="Genomic_DNA"/>
</dbReference>
<comment type="cofactor">
    <cofactor evidence="1">
        <name>K(+)</name>
        <dbReference type="ChEBI" id="CHEBI:29103"/>
    </cofactor>
    <text evidence="1">Binds 1 potassium ion per subunit.</text>
</comment>